<keyword evidence="2" id="KW-1185">Reference proteome</keyword>
<dbReference type="Proteomes" id="UP000291144">
    <property type="component" value="Unassembled WGS sequence"/>
</dbReference>
<dbReference type="AlphaFoldDB" id="A0A4R0JEX3"/>
<accession>A0A4R0JEX3</accession>
<organism evidence="1 2">
    <name type="scientific">Kribbella pittospori</name>
    <dbReference type="NCBI Taxonomy" id="722689"/>
    <lineage>
        <taxon>Bacteria</taxon>
        <taxon>Bacillati</taxon>
        <taxon>Actinomycetota</taxon>
        <taxon>Actinomycetes</taxon>
        <taxon>Propionibacteriales</taxon>
        <taxon>Kribbellaceae</taxon>
        <taxon>Kribbella</taxon>
    </lineage>
</organism>
<dbReference type="EMBL" id="SJKB01000037">
    <property type="protein sequence ID" value="TCC45493.1"/>
    <property type="molecule type" value="Genomic_DNA"/>
</dbReference>
<evidence type="ECO:0000313" key="1">
    <source>
        <dbReference type="EMBL" id="TCC45493.1"/>
    </source>
</evidence>
<sequence>MASRLVRGTAIACGVAAVAGAGFGYAVGEPVEPEDILPARTLPADVCSRIGDVSVMLPKASSGTAPITMNQGGTATVTCEAGVTREKSSSFASASLKVTITPYAGADAGAGQPPFTPEQTAKRAFDRSPMDKVPDRQYPTKSARTVRGVAGESFTVKTLVQRADIVVQVEYTASPIQADVAEQAVLVLADRAIWESK</sequence>
<gene>
    <name evidence="1" type="ORF">E0H73_44745</name>
</gene>
<comment type="caution">
    <text evidence="1">The sequence shown here is derived from an EMBL/GenBank/DDBJ whole genome shotgun (WGS) entry which is preliminary data.</text>
</comment>
<protein>
    <submittedName>
        <fullName evidence="1">Uncharacterized protein</fullName>
    </submittedName>
</protein>
<name>A0A4R0JEX3_9ACTN</name>
<dbReference type="RefSeq" id="WP_131367302.1">
    <property type="nucleotide sequence ID" value="NZ_SJKB01000037.1"/>
</dbReference>
<evidence type="ECO:0000313" key="2">
    <source>
        <dbReference type="Proteomes" id="UP000291144"/>
    </source>
</evidence>
<proteinExistence type="predicted"/>
<reference evidence="1 2" key="1">
    <citation type="submission" date="2019-02" db="EMBL/GenBank/DDBJ databases">
        <title>Kribbella capetownensis sp. nov. and Kribbella speibonae sp. nov., isolated from soil.</title>
        <authorList>
            <person name="Curtis S.M."/>
            <person name="Norton I."/>
            <person name="Everest G.J."/>
            <person name="Meyers P.R."/>
        </authorList>
    </citation>
    <scope>NUCLEOTIDE SEQUENCE [LARGE SCALE GENOMIC DNA]</scope>
    <source>
        <strain evidence="1 2">NRRL B-24813</strain>
    </source>
</reference>
<dbReference type="OrthoDB" id="3828356at2"/>